<feature type="region of interest" description="Disordered" evidence="1">
    <location>
        <begin position="40"/>
        <end position="95"/>
    </location>
</feature>
<sequence length="772" mass="85434">MHSMFKQPSEVQRKVERIKLLNISLKPLVLSSRDSFNIPATSSSFRSSSAPASSRSCSASSQQHTKGYHLVSTPHNSRKNNNNSSSNSSSSSSSSSRSRTLLYRLIVQTFLALFLVTKCCDAAKQDALQSGTGCTFPKRWEGRWFQSGVQQEITIEGSTLSTRGRCIASEGDKFLLVNEKGCHRCVVIYQKHLNILQYKESMGCKGRETLHYLCEQIPGDALLYSMFKINPEPIKCPLSGSFTFTYNRGHGECKNPVSKMEMCTEDSRLLLNFQACPDVPGTESTVEELTCLAWWKDGNSRYLVGLVSHYHATSNEDRYRCFVYEKISGSGAANADAEYKLAQSGDATCNGLESAEVGSRIMTLKRAPMTERCHFPTWFKGPRHWHALMGNANYIFHPSDESLHIVKPSGYMEARALCEQINKQKATEMQAVVHHTTGCTSGYMCVMFYRRDTHVAELQMGTPAARLEDACAPKNFDVHRTPFVTLLANNPETQICPMEGFYSIKGFLVPSSSVSRHKRNHNNKSRMHRHRELISFRNQESSQDGVGGVGSYFYNLEKRKAFSRMRRTAQEVAQQPSDNVTQDFYSIESSRARRETMGCNINHNTNRRLYIGCNENTVIEVKPKCKNDEEETYTCHGHWQENQTTFIIAKHLSSQHGVCISYVPTEGNQVQVYVGDSCHRPGMQGPGGGGGAAAGGGGSGNGGGASTALGASGGSYGGGNGGVAVSHMTLSNVTVLGKCGETSTSITLHYRHNSSWMILTVLSIMLFKFTLR</sequence>
<dbReference type="Pfam" id="PF23069">
    <property type="entry name" value="DUF7042"/>
    <property type="match status" value="1"/>
</dbReference>
<evidence type="ECO:0000259" key="4">
    <source>
        <dbReference type="Pfam" id="PF23071"/>
    </source>
</evidence>
<feature type="domain" description="DUF7042" evidence="2">
    <location>
        <begin position="232"/>
        <end position="365"/>
    </location>
</feature>
<feature type="compositionally biased region" description="Low complexity" evidence="1">
    <location>
        <begin position="42"/>
        <end position="61"/>
    </location>
</feature>
<dbReference type="Pfam" id="PF23070">
    <property type="entry name" value="DUF7043"/>
    <property type="match status" value="1"/>
</dbReference>
<dbReference type="InterPro" id="IPR055471">
    <property type="entry name" value="DUF7043"/>
</dbReference>
<dbReference type="InterPro" id="IPR055472">
    <property type="entry name" value="DUF7044"/>
</dbReference>
<organism evidence="5">
    <name type="scientific">Culex tarsalis</name>
    <name type="common">Encephalitis mosquito</name>
    <dbReference type="NCBI Taxonomy" id="7177"/>
    <lineage>
        <taxon>Eukaryota</taxon>
        <taxon>Metazoa</taxon>
        <taxon>Ecdysozoa</taxon>
        <taxon>Arthropoda</taxon>
        <taxon>Hexapoda</taxon>
        <taxon>Insecta</taxon>
        <taxon>Pterygota</taxon>
        <taxon>Neoptera</taxon>
        <taxon>Endopterygota</taxon>
        <taxon>Diptera</taxon>
        <taxon>Nematocera</taxon>
        <taxon>Culicoidea</taxon>
        <taxon>Culicidae</taxon>
        <taxon>Culicinae</taxon>
        <taxon>Culicini</taxon>
        <taxon>Culex</taxon>
        <taxon>Culex</taxon>
    </lineage>
</organism>
<dbReference type="InterPro" id="IPR055470">
    <property type="entry name" value="DUF7042"/>
</dbReference>
<evidence type="ECO:0000259" key="3">
    <source>
        <dbReference type="Pfam" id="PF23070"/>
    </source>
</evidence>
<evidence type="ECO:0000259" key="2">
    <source>
        <dbReference type="Pfam" id="PF23069"/>
    </source>
</evidence>
<feature type="domain" description="DUF7043" evidence="3">
    <location>
        <begin position="370"/>
        <end position="478"/>
    </location>
</feature>
<dbReference type="PANTHER" id="PTHR22255:SF9">
    <property type="entry name" value="LP06548P"/>
    <property type="match status" value="1"/>
</dbReference>
<dbReference type="PANTHER" id="PTHR22255">
    <property type="entry name" value="LP06548P"/>
    <property type="match status" value="1"/>
</dbReference>
<feature type="domain" description="DUF7044" evidence="4">
    <location>
        <begin position="133"/>
        <end position="215"/>
    </location>
</feature>
<reference evidence="5" key="1">
    <citation type="submission" date="2017-01" db="EMBL/GenBank/DDBJ databases">
        <title>A deep insight into the sialotranscriptome of adult male and female Cluex tarsalis mosquitoes.</title>
        <authorList>
            <person name="Ribeiro J.M."/>
            <person name="Moreira F."/>
            <person name="Bernard K.A."/>
            <person name="Calvo E."/>
        </authorList>
    </citation>
    <scope>NUCLEOTIDE SEQUENCE</scope>
    <source>
        <strain evidence="5">Kern County</strain>
        <tissue evidence="5">Salivary glands</tissue>
    </source>
</reference>
<dbReference type="Pfam" id="PF23071">
    <property type="entry name" value="DUF7044"/>
    <property type="match status" value="1"/>
</dbReference>
<dbReference type="AlphaFoldDB" id="A0A1Q3FZ85"/>
<accession>A0A1Q3FZ85</accession>
<name>A0A1Q3FZ85_CULTA</name>
<protein>
    <submittedName>
        <fullName evidence="5">Uncharacterized protein</fullName>
    </submittedName>
</protein>
<evidence type="ECO:0000256" key="1">
    <source>
        <dbReference type="SAM" id="MobiDB-lite"/>
    </source>
</evidence>
<feature type="compositionally biased region" description="Low complexity" evidence="1">
    <location>
        <begin position="79"/>
        <end position="95"/>
    </location>
</feature>
<dbReference type="GO" id="GO:0061909">
    <property type="term" value="P:autophagosome-lysosome fusion"/>
    <property type="evidence" value="ECO:0007669"/>
    <property type="project" value="TreeGrafter"/>
</dbReference>
<proteinExistence type="predicted"/>
<evidence type="ECO:0000313" key="5">
    <source>
        <dbReference type="EMBL" id="JAV32850.1"/>
    </source>
</evidence>
<dbReference type="EMBL" id="GFDL01002195">
    <property type="protein sequence ID" value="JAV32850.1"/>
    <property type="molecule type" value="Transcribed_RNA"/>
</dbReference>